<dbReference type="PANTHER" id="PTHR12804:SF0">
    <property type="entry name" value="SIGNAL PEPTIDASE COMPLEX SUBUNIT 3"/>
    <property type="match status" value="1"/>
</dbReference>
<evidence type="ECO:0000313" key="12">
    <source>
        <dbReference type="EMBL" id="KAE8256869.1"/>
    </source>
</evidence>
<evidence type="ECO:0000313" key="14">
    <source>
        <dbReference type="Proteomes" id="UP000836402"/>
    </source>
</evidence>
<evidence type="ECO:0000256" key="1">
    <source>
        <dbReference type="ARBA" id="ARBA00004648"/>
    </source>
</evidence>
<evidence type="ECO:0000256" key="8">
    <source>
        <dbReference type="ARBA" id="ARBA00045670"/>
    </source>
</evidence>
<dbReference type="Proteomes" id="UP000836402">
    <property type="component" value="Unassembled WGS sequence"/>
</dbReference>
<dbReference type="InterPro" id="IPR007653">
    <property type="entry name" value="SPC3"/>
</dbReference>
<dbReference type="Pfam" id="PF04573">
    <property type="entry name" value="SPC22"/>
    <property type="match status" value="1"/>
</dbReference>
<dbReference type="GO" id="GO:0006465">
    <property type="term" value="P:signal peptide processing"/>
    <property type="evidence" value="ECO:0007669"/>
    <property type="project" value="UniProtKB-UniRule"/>
</dbReference>
<dbReference type="GO" id="GO:0045047">
    <property type="term" value="P:protein targeting to ER"/>
    <property type="evidence" value="ECO:0007669"/>
    <property type="project" value="TreeGrafter"/>
</dbReference>
<evidence type="ECO:0000256" key="10">
    <source>
        <dbReference type="SAM" id="Phobius"/>
    </source>
</evidence>
<accession>A0A177U6C9</accession>
<evidence type="ECO:0000256" key="7">
    <source>
        <dbReference type="ARBA" id="ARBA00023136"/>
    </source>
</evidence>
<dbReference type="GO" id="GO:0005787">
    <property type="term" value="C:signal peptidase complex"/>
    <property type="evidence" value="ECO:0007669"/>
    <property type="project" value="UniProtKB-UniRule"/>
</dbReference>
<comment type="similarity">
    <text evidence="2 9">Belongs to the SPCS3 family.</text>
</comment>
<keyword evidence="4 9" id="KW-0256">Endoplasmic reticulum</keyword>
<evidence type="ECO:0000256" key="9">
    <source>
        <dbReference type="PIRNR" id="PIRNR016089"/>
    </source>
</evidence>
<gene>
    <name evidence="12" type="ORF">A4X03_0g4975</name>
    <name evidence="11" type="ORF">JKIAZH3_G919</name>
</gene>
<comment type="function">
    <text evidence="8">Essential component of the signal peptidase complex (SPC) which catalyzes the cleavage of N-terminal signal sequences from nascent proteins as they are translocated into the lumen of the endoplasmic reticulum. Essential for the SPC catalytic activity, possibly by stabilizing and positioning the active center of the complex close to the lumenal surface. Essential for viability.</text>
</comment>
<evidence type="ECO:0000256" key="4">
    <source>
        <dbReference type="ARBA" id="ARBA00022824"/>
    </source>
</evidence>
<dbReference type="EMBL" id="LWDD02000733">
    <property type="protein sequence ID" value="KAE8256869.1"/>
    <property type="molecule type" value="Genomic_DNA"/>
</dbReference>
<dbReference type="PANTHER" id="PTHR12804">
    <property type="entry name" value="MICROSOMAL SIGNAL PEPTIDASE 23 KD SUBUNIT SPC22/23"/>
    <property type="match status" value="1"/>
</dbReference>
<keyword evidence="14" id="KW-1185">Reference proteome</keyword>
<evidence type="ECO:0000256" key="2">
    <source>
        <dbReference type="ARBA" id="ARBA00009289"/>
    </source>
</evidence>
<evidence type="ECO:0000313" key="13">
    <source>
        <dbReference type="Proteomes" id="UP000077671"/>
    </source>
</evidence>
<dbReference type="Proteomes" id="UP000077671">
    <property type="component" value="Unassembled WGS sequence"/>
</dbReference>
<dbReference type="PIRSF" id="PIRSF016089">
    <property type="entry name" value="SPC22"/>
    <property type="match status" value="1"/>
</dbReference>
<evidence type="ECO:0000256" key="5">
    <source>
        <dbReference type="ARBA" id="ARBA00022968"/>
    </source>
</evidence>
<dbReference type="EMBL" id="CAJHJG010002311">
    <property type="protein sequence ID" value="CAD6919459.1"/>
    <property type="molecule type" value="Genomic_DNA"/>
</dbReference>
<comment type="subcellular location">
    <subcellularLocation>
        <location evidence="1">Endoplasmic reticulum membrane</location>
        <topology evidence="1">Single-pass type II membrane protein</topology>
    </subcellularLocation>
</comment>
<name>A0A177U6C9_9BASI</name>
<comment type="caution">
    <text evidence="12">The sequence shown here is derived from an EMBL/GenBank/DDBJ whole genome shotgun (WGS) entry which is preliminary data.</text>
</comment>
<keyword evidence="7 9" id="KW-0472">Membrane</keyword>
<feature type="transmembrane region" description="Helical" evidence="10">
    <location>
        <begin position="12"/>
        <end position="33"/>
    </location>
</feature>
<keyword evidence="3 10" id="KW-0812">Transmembrane</keyword>
<evidence type="ECO:0000256" key="6">
    <source>
        <dbReference type="ARBA" id="ARBA00022989"/>
    </source>
</evidence>
<reference evidence="12" key="2">
    <citation type="journal article" date="2019" name="IMA Fungus">
        <title>Genome sequencing and comparison of five Tilletia species to identify candidate genes for the detection of regulated species infecting wheat.</title>
        <authorList>
            <person name="Nguyen H.D.T."/>
            <person name="Sultana T."/>
            <person name="Kesanakurti P."/>
            <person name="Hambleton S."/>
        </authorList>
    </citation>
    <scope>NUCLEOTIDE SEQUENCE</scope>
    <source>
        <strain evidence="12">DAOMC 238032</strain>
    </source>
</reference>
<proteinExistence type="inferred from homology"/>
<organism evidence="12 13">
    <name type="scientific">Tilletia caries</name>
    <name type="common">wheat bunt fungus</name>
    <dbReference type="NCBI Taxonomy" id="13290"/>
    <lineage>
        <taxon>Eukaryota</taxon>
        <taxon>Fungi</taxon>
        <taxon>Dikarya</taxon>
        <taxon>Basidiomycota</taxon>
        <taxon>Ustilaginomycotina</taxon>
        <taxon>Exobasidiomycetes</taxon>
        <taxon>Tilletiales</taxon>
        <taxon>Tilletiaceae</taxon>
        <taxon>Tilletia</taxon>
    </lineage>
</organism>
<sequence>MHSSLQRLNAVSAFATSVVLGMLIFIAAISYPMHKPSGTVQVNRLEVVQAKARWHMDRRTQDYMKATFDIDADFTPLFNWNTKQVFVSLAAEYVSPKHAVNQAVIWDRIVRRKQDAHIAIEGQPNKYGFKAVNKSFRNITDVTFTLKWNAMPHVGALAYGDEARTGSLKVPAKSVIDADGSPLKVETLYY</sequence>
<keyword evidence="6 10" id="KW-1133">Transmembrane helix</keyword>
<dbReference type="AlphaFoldDB" id="A0A177U6C9"/>
<reference evidence="12" key="1">
    <citation type="submission" date="2016-04" db="EMBL/GenBank/DDBJ databases">
        <authorList>
            <person name="Nguyen H.D."/>
            <person name="Kesanakurti P."/>
            <person name="Cullis J."/>
            <person name="Levesque C.A."/>
            <person name="Hambleton S."/>
        </authorList>
    </citation>
    <scope>NUCLEOTIDE SEQUENCE</scope>
    <source>
        <strain evidence="12">DAOMC 238032</strain>
    </source>
</reference>
<keyword evidence="5" id="KW-0735">Signal-anchor</keyword>
<evidence type="ECO:0000313" key="11">
    <source>
        <dbReference type="EMBL" id="CAD6919459.1"/>
    </source>
</evidence>
<protein>
    <recommendedName>
        <fullName evidence="9">Signal peptidase subunit 3</fullName>
    </recommendedName>
</protein>
<reference evidence="11" key="3">
    <citation type="submission" date="2020-10" db="EMBL/GenBank/DDBJ databases">
        <authorList>
            <person name="Sedaghatjoo S."/>
        </authorList>
    </citation>
    <scope>NUCLEOTIDE SEQUENCE</scope>
    <source>
        <strain evidence="11">AZH3</strain>
    </source>
</reference>
<evidence type="ECO:0000256" key="3">
    <source>
        <dbReference type="ARBA" id="ARBA00022692"/>
    </source>
</evidence>